<dbReference type="InterPro" id="IPR050708">
    <property type="entry name" value="T6SS_VgrG/RHS"/>
</dbReference>
<reference evidence="3" key="1">
    <citation type="submission" date="2022-10" db="EMBL/GenBank/DDBJ databases">
        <title>Chitinophaga sp. nov., isolated from soil.</title>
        <authorList>
            <person name="Jeon C.O."/>
        </authorList>
    </citation>
    <scope>NUCLEOTIDE SEQUENCE</scope>
    <source>
        <strain evidence="3">R8</strain>
    </source>
</reference>
<sequence>MQAQNAPNSTTQPVATPVTAPGVYPSGTKISYIRTWTPSRPVADTASLLGYDQATGVLQQTQYFDGLGRPLQTVAKGVTPAQKDLVSPIVYDALGREQYKYLPYQADNATGGFRTDPFTEAVSFGGGQYPGESVFYGQTTYEPSPLNRVLSTMAPGNSWAGSARGVEQQYLTNTASDSVKIWDISSGAQDYPVARSTNYAAGALMKNVLTDENGQRVDEFKDKDGRVILKKVRISATPASGHEGWMCTYYVYDAFGHLRYVIPPMAVRAAQAATWSMANLTLRTEQCFRYVYDTRNRLIEKQVPGAAPVIMLYDVRDRLVMTQDGLLRGENKWLVTFYDPLNRPVMTAFYTTNETGTQLQEALNISSDTSSITHTVPASAHLQVNYHDGRPVYKATGEITFVVGFDSDVASEFETEIGPGSVLYNERTVVSNPLPNLQQGNLEPLTYTYYDNYNYDGAKSAVAHSLDALGSPYLDDRGTTTAVKGLTTGTRAKLLDGSNTWLTTTNYYDDKGRLRQTLSDNATGGVNVATNLYDFAGRVLTTRLELRNPKSAGHADIIQHIRRQYDHAGRLLKVTNDVTGQQVTIAENTYDALGQLKEKNFYRSDNSVLESLEYAYNIRGWMSSVNKSYVDGGGGHYFGQELNYDFGYNTPQYNGNIAGIKWRGAAGPSRSYGYHYDAANRLLQADFMEKNGSWADNPSVNYDVKMGNGLAANTAYDLNGNILAMQQWGGAAAVDKLRYDYIPGTNKLLGVVDTVFNPSSTLGDFKEPSQATSDYSYDVAGNLKTDNNKGIQNIVYNYLNLPTQITISGKGTISYLYDASGVKHRKTVVDQTSSPHKTKVTDYLSGAVYENDTLQFLAHEEGRLRPQDGSYIYDYFVKDHLGNVRMVLTEERTTQRYMASMETQRSAVENSLFSNIDATRAAKPVGYPQDGTSNSHVAKLNGKHKDKRIGPSLVLKVMPGDTVAIGARAFYKSVGNSAPKNAAPAADMAAALVQAFGGKVATDNHASAGSETNQTPFGGNLTNSQYQRLKDRDNGNQPSLLRPKAYVNFVLFDDQFKLVEDNSGVRQVQESPDVLQTLATDKMVVKESGFLYVYASNETEGDVFFDNLTVDVVPGAVLEETHYYPFGGTMAGISSRALGNLENRILYNGKEQQRKEFADGVGLEWYDYGARMYDGQIGRWHVVDPLAEKARRNSPYSYCLDNPIRFIDPDGMMATDVLGGPEDFMQSIVSRAINYAVNKVKDRVNNVINEAPRVAFEIVKEEFKERVTIEASAEAKVTMGLQLESKLGENYVGGKLNAGALQLYGVTFSSKIANGSIENKAEETYVGKNGEYVFTQGLSAAVPVPFTPAGVGYTYNTETVLTAGPNGNGKVNQETTSQGGGSILGFGINIGTKMDSDGNKYRVLSMGVSGGIGVLLGLEGEAKLETRIKTN</sequence>
<keyword evidence="4" id="KW-1185">Reference proteome</keyword>
<dbReference type="PANTHER" id="PTHR32305">
    <property type="match status" value="1"/>
</dbReference>
<dbReference type="Pfam" id="PF20041">
    <property type="entry name" value="DUF6443"/>
    <property type="match status" value="1"/>
</dbReference>
<feature type="region of interest" description="Disordered" evidence="1">
    <location>
        <begin position="1"/>
        <end position="20"/>
    </location>
</feature>
<protein>
    <submittedName>
        <fullName evidence="3">RHS repeat-associated core domain-containing protein</fullName>
    </submittedName>
</protein>
<gene>
    <name evidence="3" type="ORF">MKQ68_06835</name>
</gene>
<dbReference type="InterPro" id="IPR022385">
    <property type="entry name" value="Rhs_assc_core"/>
</dbReference>
<dbReference type="Proteomes" id="UP001162741">
    <property type="component" value="Chromosome"/>
</dbReference>
<evidence type="ECO:0000259" key="2">
    <source>
        <dbReference type="Pfam" id="PF20041"/>
    </source>
</evidence>
<name>A0ABY6J550_9BACT</name>
<dbReference type="RefSeq" id="WP_264282638.1">
    <property type="nucleotide sequence ID" value="NZ_CP107006.1"/>
</dbReference>
<evidence type="ECO:0000313" key="3">
    <source>
        <dbReference type="EMBL" id="UYQ94805.1"/>
    </source>
</evidence>
<feature type="region of interest" description="Disordered" evidence="1">
    <location>
        <begin position="1003"/>
        <end position="1022"/>
    </location>
</feature>
<dbReference type="PANTHER" id="PTHR32305:SF15">
    <property type="entry name" value="PROTEIN RHSA-RELATED"/>
    <property type="match status" value="1"/>
</dbReference>
<dbReference type="NCBIfam" id="TIGR03696">
    <property type="entry name" value="Rhs_assc_core"/>
    <property type="match status" value="1"/>
</dbReference>
<dbReference type="Gene3D" id="2.180.10.10">
    <property type="entry name" value="RHS repeat-associated core"/>
    <property type="match status" value="2"/>
</dbReference>
<feature type="compositionally biased region" description="Polar residues" evidence="1">
    <location>
        <begin position="1004"/>
        <end position="1022"/>
    </location>
</feature>
<evidence type="ECO:0000256" key="1">
    <source>
        <dbReference type="SAM" id="MobiDB-lite"/>
    </source>
</evidence>
<dbReference type="InterPro" id="IPR045619">
    <property type="entry name" value="DUF6443"/>
</dbReference>
<feature type="domain" description="DUF6443" evidence="2">
    <location>
        <begin position="35"/>
        <end position="171"/>
    </location>
</feature>
<feature type="compositionally biased region" description="Low complexity" evidence="1">
    <location>
        <begin position="10"/>
        <end position="20"/>
    </location>
</feature>
<proteinExistence type="predicted"/>
<accession>A0ABY6J550</accession>
<evidence type="ECO:0000313" key="4">
    <source>
        <dbReference type="Proteomes" id="UP001162741"/>
    </source>
</evidence>
<organism evidence="3 4">
    <name type="scientific">Chitinophaga horti</name>
    <dbReference type="NCBI Taxonomy" id="2920382"/>
    <lineage>
        <taxon>Bacteria</taxon>
        <taxon>Pseudomonadati</taxon>
        <taxon>Bacteroidota</taxon>
        <taxon>Chitinophagia</taxon>
        <taxon>Chitinophagales</taxon>
        <taxon>Chitinophagaceae</taxon>
        <taxon>Chitinophaga</taxon>
    </lineage>
</organism>
<dbReference type="EMBL" id="CP107006">
    <property type="protein sequence ID" value="UYQ94805.1"/>
    <property type="molecule type" value="Genomic_DNA"/>
</dbReference>